<dbReference type="InterPro" id="IPR020846">
    <property type="entry name" value="MFS_dom"/>
</dbReference>
<comment type="subcellular location">
    <subcellularLocation>
        <location evidence="1">Membrane</location>
        <topology evidence="1">Multi-pass membrane protein</topology>
    </subcellularLocation>
</comment>
<keyword evidence="5" id="KW-1185">Reference proteome</keyword>
<protein>
    <submittedName>
        <fullName evidence="4">Solute carrier family 16 member 13</fullName>
    </submittedName>
</protein>
<reference evidence="4" key="2">
    <citation type="submission" date="2025-09" db="UniProtKB">
        <authorList>
            <consortium name="Ensembl"/>
        </authorList>
    </citation>
    <scope>IDENTIFICATION</scope>
</reference>
<feature type="transmembrane region" description="Helical" evidence="2">
    <location>
        <begin position="255"/>
        <end position="275"/>
    </location>
</feature>
<dbReference type="GO" id="GO:0008028">
    <property type="term" value="F:monocarboxylic acid transmembrane transporter activity"/>
    <property type="evidence" value="ECO:0007669"/>
    <property type="project" value="TreeGrafter"/>
</dbReference>
<proteinExistence type="predicted"/>
<name>A0A669QC08_PHACC</name>
<dbReference type="PANTHER" id="PTHR11360">
    <property type="entry name" value="MONOCARBOXYLATE TRANSPORTER"/>
    <property type="match status" value="1"/>
</dbReference>
<feature type="transmembrane region" description="Helical" evidence="2">
    <location>
        <begin position="171"/>
        <end position="192"/>
    </location>
</feature>
<dbReference type="OMA" id="CTLGYVN"/>
<dbReference type="Ensembl" id="ENSPCLT00000024342.1">
    <property type="protein sequence ID" value="ENSPCLP00000018249.1"/>
    <property type="gene ID" value="ENSPCLG00000015285.1"/>
</dbReference>
<feature type="domain" description="Major facilitator superfamily (MFS) profile" evidence="3">
    <location>
        <begin position="1"/>
        <end position="402"/>
    </location>
</feature>
<evidence type="ECO:0000256" key="2">
    <source>
        <dbReference type="SAM" id="Phobius"/>
    </source>
</evidence>
<evidence type="ECO:0000313" key="4">
    <source>
        <dbReference type="Ensembl" id="ENSPCLP00000018249.1"/>
    </source>
</evidence>
<feature type="transmembrane region" description="Helical" evidence="2">
    <location>
        <begin position="287"/>
        <end position="304"/>
    </location>
</feature>
<keyword evidence="2" id="KW-1133">Transmembrane helix</keyword>
<feature type="transmembrane region" description="Helical" evidence="2">
    <location>
        <begin position="213"/>
        <end position="235"/>
    </location>
</feature>
<keyword evidence="2" id="KW-0472">Membrane</keyword>
<dbReference type="InterPro" id="IPR036259">
    <property type="entry name" value="MFS_trans_sf"/>
</dbReference>
<feature type="transmembrane region" description="Helical" evidence="2">
    <location>
        <begin position="138"/>
        <end position="159"/>
    </location>
</feature>
<organism evidence="4 5">
    <name type="scientific">Phasianus colchicus</name>
    <name type="common">Common pheasant</name>
    <dbReference type="NCBI Taxonomy" id="9054"/>
    <lineage>
        <taxon>Eukaryota</taxon>
        <taxon>Metazoa</taxon>
        <taxon>Chordata</taxon>
        <taxon>Craniata</taxon>
        <taxon>Vertebrata</taxon>
        <taxon>Euteleostomi</taxon>
        <taxon>Archelosauria</taxon>
        <taxon>Archosauria</taxon>
        <taxon>Dinosauria</taxon>
        <taxon>Saurischia</taxon>
        <taxon>Theropoda</taxon>
        <taxon>Coelurosauria</taxon>
        <taxon>Aves</taxon>
        <taxon>Neognathae</taxon>
        <taxon>Galloanserae</taxon>
        <taxon>Galliformes</taxon>
        <taxon>Phasianidae</taxon>
        <taxon>Phasianinae</taxon>
        <taxon>Phasianus</taxon>
    </lineage>
</organism>
<keyword evidence="2" id="KW-0812">Transmembrane</keyword>
<dbReference type="Pfam" id="PF07690">
    <property type="entry name" value="MFS_1"/>
    <property type="match status" value="1"/>
</dbReference>
<feature type="transmembrane region" description="Helical" evidence="2">
    <location>
        <begin position="51"/>
        <end position="70"/>
    </location>
</feature>
<evidence type="ECO:0000256" key="1">
    <source>
        <dbReference type="ARBA" id="ARBA00004141"/>
    </source>
</evidence>
<accession>A0A669QC08</accession>
<sequence>AFMAGVSPSPRWGWAVVGGAFLQAGLVFGGLRALGLCLGALGGSFGAQAGAVAWVGSAAIASLQLGGPLGSALSTRYGARPVVMAGGFLAGMGFLLGAFATRLSHLYLSVGLLAGLGWALVFTPSLGAVSRYFPTRRAMATGLAMAGASVVGLALGPLIPLLLDAYGWRGSLLLLAALSFNLMVAGALLRPLDVPIESPRPPPPRGQAGLRGLLHHGPFLRYALAFVLVDAGYYVPHVHGPARAQEVGCDEQRAGLVMAVTAVADGVGRVVAGLLAARPTASLLRHLFAWSVLTGLALLLLPLGTSFGGLTALALAYGFCAGAIVPLQFTGVAEVVGAGRLLHAIGLMQMFESVGSLLGIPQCSLSGWLRDLTGDFKVSFLAAGAFLLAGSLLILTLPSFFRTSQSDGSSIEGVLDPVPKGLELSSVPLSPPN</sequence>
<reference evidence="4" key="1">
    <citation type="submission" date="2025-08" db="UniProtKB">
        <authorList>
            <consortium name="Ensembl"/>
        </authorList>
    </citation>
    <scope>IDENTIFICATION</scope>
</reference>
<dbReference type="PANTHER" id="PTHR11360:SF19">
    <property type="entry name" value="MONOCARBOXYLATE TRANSPORTER 13"/>
    <property type="match status" value="1"/>
</dbReference>
<dbReference type="PROSITE" id="PS50850">
    <property type="entry name" value="MFS"/>
    <property type="match status" value="1"/>
</dbReference>
<dbReference type="SUPFAM" id="SSF103473">
    <property type="entry name" value="MFS general substrate transporter"/>
    <property type="match status" value="1"/>
</dbReference>
<dbReference type="AlphaFoldDB" id="A0A669QC08"/>
<feature type="transmembrane region" description="Helical" evidence="2">
    <location>
        <begin position="12"/>
        <end position="31"/>
    </location>
</feature>
<feature type="transmembrane region" description="Helical" evidence="2">
    <location>
        <begin position="310"/>
        <end position="329"/>
    </location>
</feature>
<dbReference type="GO" id="GO:0016020">
    <property type="term" value="C:membrane"/>
    <property type="evidence" value="ECO:0007669"/>
    <property type="project" value="UniProtKB-SubCell"/>
</dbReference>
<dbReference type="Proteomes" id="UP000472261">
    <property type="component" value="Unplaced"/>
</dbReference>
<dbReference type="Gene3D" id="1.20.1250.20">
    <property type="entry name" value="MFS general substrate transporter like domains"/>
    <property type="match status" value="1"/>
</dbReference>
<evidence type="ECO:0000259" key="3">
    <source>
        <dbReference type="PROSITE" id="PS50850"/>
    </source>
</evidence>
<evidence type="ECO:0000313" key="5">
    <source>
        <dbReference type="Proteomes" id="UP000472261"/>
    </source>
</evidence>
<feature type="transmembrane region" description="Helical" evidence="2">
    <location>
        <begin position="106"/>
        <end position="126"/>
    </location>
</feature>
<dbReference type="InterPro" id="IPR011701">
    <property type="entry name" value="MFS"/>
</dbReference>
<feature type="transmembrane region" description="Helical" evidence="2">
    <location>
        <begin position="380"/>
        <end position="401"/>
    </location>
</feature>
<dbReference type="InterPro" id="IPR050327">
    <property type="entry name" value="Proton-linked_MCT"/>
</dbReference>
<feature type="transmembrane region" description="Helical" evidence="2">
    <location>
        <begin position="82"/>
        <end position="100"/>
    </location>
</feature>